<evidence type="ECO:0000256" key="4">
    <source>
        <dbReference type="ARBA" id="ARBA00022801"/>
    </source>
</evidence>
<dbReference type="InterPro" id="IPR029058">
    <property type="entry name" value="AB_hydrolase_fold"/>
</dbReference>
<dbReference type="GO" id="GO:0016787">
    <property type="term" value="F:hydrolase activity"/>
    <property type="evidence" value="ECO:0007669"/>
    <property type="project" value="UniProtKB-KW"/>
</dbReference>
<dbReference type="SUPFAM" id="SSF53474">
    <property type="entry name" value="alpha/beta-Hydrolases"/>
    <property type="match status" value="1"/>
</dbReference>
<dbReference type="Pfam" id="PF10230">
    <property type="entry name" value="LIDHydrolase"/>
    <property type="match status" value="1"/>
</dbReference>
<protein>
    <recommendedName>
        <fullName evidence="8">AB hydrolase-1 domain-containing protein</fullName>
    </recommendedName>
</protein>
<comment type="similarity">
    <text evidence="2">Belongs to the AB hydrolase superfamily. LDAH family.</text>
</comment>
<comment type="subcellular location">
    <subcellularLocation>
        <location evidence="1">Lipid droplet</location>
    </subcellularLocation>
</comment>
<reference evidence="6 7" key="1">
    <citation type="submission" date="2024-09" db="EMBL/GenBank/DDBJ databases">
        <title>Genome sequencing and assembly of Phytophthora oleae, isolate VK10A, causative agent of rot of olive drupes.</title>
        <authorList>
            <person name="Conti Taguali S."/>
            <person name="Riolo M."/>
            <person name="La Spada F."/>
            <person name="Cacciola S.O."/>
            <person name="Dionisio G."/>
        </authorList>
    </citation>
    <scope>NUCLEOTIDE SEQUENCE [LARGE SCALE GENOMIC DNA]</scope>
    <source>
        <strain evidence="6 7">VK10A</strain>
    </source>
</reference>
<organism evidence="6 7">
    <name type="scientific">Phytophthora oleae</name>
    <dbReference type="NCBI Taxonomy" id="2107226"/>
    <lineage>
        <taxon>Eukaryota</taxon>
        <taxon>Sar</taxon>
        <taxon>Stramenopiles</taxon>
        <taxon>Oomycota</taxon>
        <taxon>Peronosporomycetes</taxon>
        <taxon>Peronosporales</taxon>
        <taxon>Peronosporaceae</taxon>
        <taxon>Phytophthora</taxon>
    </lineage>
</organism>
<dbReference type="PANTHER" id="PTHR13390">
    <property type="entry name" value="LIPASE"/>
    <property type="match status" value="1"/>
</dbReference>
<evidence type="ECO:0000313" key="7">
    <source>
        <dbReference type="Proteomes" id="UP001632037"/>
    </source>
</evidence>
<dbReference type="AlphaFoldDB" id="A0ABD3FTT0"/>
<dbReference type="EMBL" id="JBIMZQ010000009">
    <property type="protein sequence ID" value="KAL3669382.1"/>
    <property type="molecule type" value="Genomic_DNA"/>
</dbReference>
<name>A0ABD3FTT0_9STRA</name>
<sequence>MLAPGFARYSSPNMPSSSLPNISTMIQTFMTIKEQAENHSISTPLFALIAVARVVYQRHQEHLEQQRQDQHRHRYLLTDSDTDEDSNDEEDEEKISRCKVPSPVKEWTVVAEDNTKTLTLVYYPEEEEREEVPEENMESSQEKTLILVIPGNPGNPYYYVPLMQEIIEKHGRNHEVRCLSHAGHVIPWKTHNRDFTLQEQMGHKMLYIKQRLREDPTLRLVVIGHSIGSYIALHIAKQFPGQIAKLVLMQPVIMHVALSRKGKQFMTILNNYEFVVMFMGMVDYLVPVSLRRWLVRRSVGSQTEETVRMASLPLVNSCVIQNVLGMAANEMAEVVELDENLVTKHESKTLFVYSTVDEWVPGEFMQEFQLRFVKAQHCVVPHGHAFIMEPDGSRDVAEHISQWIGDVFDKKEAAC</sequence>
<evidence type="ECO:0008006" key="8">
    <source>
        <dbReference type="Google" id="ProtNLM"/>
    </source>
</evidence>
<dbReference type="InterPro" id="IPR019363">
    <property type="entry name" value="LDAH"/>
</dbReference>
<feature type="region of interest" description="Disordered" evidence="5">
    <location>
        <begin position="1"/>
        <end position="20"/>
    </location>
</feature>
<accession>A0ABD3FTT0</accession>
<dbReference type="PRINTS" id="PR00111">
    <property type="entry name" value="ABHYDROLASE"/>
</dbReference>
<evidence type="ECO:0000256" key="5">
    <source>
        <dbReference type="SAM" id="MobiDB-lite"/>
    </source>
</evidence>
<evidence type="ECO:0000256" key="3">
    <source>
        <dbReference type="ARBA" id="ARBA00022677"/>
    </source>
</evidence>
<dbReference type="InterPro" id="IPR000073">
    <property type="entry name" value="AB_hydrolase_1"/>
</dbReference>
<proteinExistence type="inferred from homology"/>
<dbReference type="Gene3D" id="3.40.50.1820">
    <property type="entry name" value="alpha/beta hydrolase"/>
    <property type="match status" value="1"/>
</dbReference>
<dbReference type="PANTHER" id="PTHR13390:SF0">
    <property type="entry name" value="LIPID DROPLET-ASSOCIATED HYDROLASE"/>
    <property type="match status" value="1"/>
</dbReference>
<evidence type="ECO:0000313" key="6">
    <source>
        <dbReference type="EMBL" id="KAL3669382.1"/>
    </source>
</evidence>
<keyword evidence="7" id="KW-1185">Reference proteome</keyword>
<feature type="compositionally biased region" description="Acidic residues" evidence="5">
    <location>
        <begin position="80"/>
        <end position="93"/>
    </location>
</feature>
<feature type="compositionally biased region" description="Low complexity" evidence="5">
    <location>
        <begin position="10"/>
        <end position="20"/>
    </location>
</feature>
<gene>
    <name evidence="6" type="ORF">V7S43_005778</name>
</gene>
<evidence type="ECO:0000256" key="2">
    <source>
        <dbReference type="ARBA" id="ARBA00008300"/>
    </source>
</evidence>
<dbReference type="GO" id="GO:0005811">
    <property type="term" value="C:lipid droplet"/>
    <property type="evidence" value="ECO:0007669"/>
    <property type="project" value="UniProtKB-SubCell"/>
</dbReference>
<keyword evidence="4" id="KW-0378">Hydrolase</keyword>
<evidence type="ECO:0000256" key="1">
    <source>
        <dbReference type="ARBA" id="ARBA00004502"/>
    </source>
</evidence>
<dbReference type="Proteomes" id="UP001632037">
    <property type="component" value="Unassembled WGS sequence"/>
</dbReference>
<keyword evidence="3" id="KW-0551">Lipid droplet</keyword>
<comment type="caution">
    <text evidence="6">The sequence shown here is derived from an EMBL/GenBank/DDBJ whole genome shotgun (WGS) entry which is preliminary data.</text>
</comment>
<feature type="region of interest" description="Disordered" evidence="5">
    <location>
        <begin position="62"/>
        <end position="96"/>
    </location>
</feature>